<dbReference type="InterPro" id="IPR014001">
    <property type="entry name" value="Helicase_ATP-bd"/>
</dbReference>
<dbReference type="Pfam" id="PF00270">
    <property type="entry name" value="DEAD"/>
    <property type="match status" value="1"/>
</dbReference>
<evidence type="ECO:0000259" key="10">
    <source>
        <dbReference type="PROSITE" id="PS51195"/>
    </source>
</evidence>
<evidence type="ECO:0000259" key="8">
    <source>
        <dbReference type="PROSITE" id="PS51192"/>
    </source>
</evidence>
<dbReference type="Gene3D" id="3.40.50.300">
    <property type="entry name" value="P-loop containing nucleotide triphosphate hydrolases"/>
    <property type="match status" value="2"/>
</dbReference>
<dbReference type="InterPro" id="IPR011545">
    <property type="entry name" value="DEAD/DEAH_box_helicase_dom"/>
</dbReference>
<dbReference type="PROSITE" id="PS51195">
    <property type="entry name" value="Q_MOTIF"/>
    <property type="match status" value="1"/>
</dbReference>
<dbReference type="EMBL" id="FNQC01000003">
    <property type="protein sequence ID" value="SDY83281.1"/>
    <property type="molecule type" value="Genomic_DNA"/>
</dbReference>
<dbReference type="SMART" id="SM00487">
    <property type="entry name" value="DEXDc"/>
    <property type="match status" value="1"/>
</dbReference>
<evidence type="ECO:0000313" key="11">
    <source>
        <dbReference type="EMBL" id="SDY83281.1"/>
    </source>
</evidence>
<proteinExistence type="inferred from homology"/>
<protein>
    <submittedName>
        <fullName evidence="11">ATP-dependent RNA helicase RhlE</fullName>
    </submittedName>
</protein>
<dbReference type="SMART" id="SM00490">
    <property type="entry name" value="HELICc"/>
    <property type="match status" value="1"/>
</dbReference>
<keyword evidence="2 7" id="KW-0378">Hydrolase</keyword>
<keyword evidence="4 7" id="KW-0067">ATP-binding</keyword>
<dbReference type="RefSeq" id="WP_019597005.1">
    <property type="nucleotide sequence ID" value="NZ_FNQC01000003.1"/>
</dbReference>
<evidence type="ECO:0000256" key="3">
    <source>
        <dbReference type="ARBA" id="ARBA00022806"/>
    </source>
</evidence>
<sequence length="377" mass="41928">MNFSSLGLSEYLLEAIKKARYEEPYPIQIKAIPAILNRKDVLGIAPTGSGKTASYVLPILELLIKKEVTKSRSVRVLVVVPTRELATQVDTVIKGLSEFLPRSIKTMAVFGGVSINPQMLNLFGTEILVATPGRLLDLVSKNSVQISDIEILVLDEADKVLNLGFRDEVEEIFALLPKKRQNILFSATTEDSLKSLIAKLLHNPVTIEVEQETITPDLISQSAYLVSQEKKGPLLRYLIEKENWNQVLVFTSSIRAADNLTVKLKKNGIDAQAFHGDKSQGARTDALTKFKAGKLRVLVATDLASRGIDIKFLPFVVNYELPRSPKDYIHRIGRTGRAGTPGQAISLICEEDRHHFKVIQKKMGRWVDLIDSGNFDL</sequence>
<reference evidence="11 12" key="1">
    <citation type="submission" date="2016-10" db="EMBL/GenBank/DDBJ databases">
        <authorList>
            <person name="Varghese N."/>
            <person name="Submissions S."/>
        </authorList>
    </citation>
    <scope>NUCLEOTIDE SEQUENCE [LARGE SCALE GENOMIC DNA]</scope>
    <source>
        <strain evidence="11 12">DSM 17997</strain>
    </source>
</reference>
<dbReference type="CDD" id="cd00268">
    <property type="entry name" value="DEADc"/>
    <property type="match status" value="1"/>
</dbReference>
<accession>A0A1H3N2V9</accession>
<dbReference type="PROSITE" id="PS00039">
    <property type="entry name" value="DEAD_ATP_HELICASE"/>
    <property type="match status" value="1"/>
</dbReference>
<dbReference type="PANTHER" id="PTHR47959:SF13">
    <property type="entry name" value="ATP-DEPENDENT RNA HELICASE RHLE"/>
    <property type="match status" value="1"/>
</dbReference>
<dbReference type="InterPro" id="IPR027417">
    <property type="entry name" value="P-loop_NTPase"/>
</dbReference>
<dbReference type="PROSITE" id="PS51192">
    <property type="entry name" value="HELICASE_ATP_BIND_1"/>
    <property type="match status" value="1"/>
</dbReference>
<evidence type="ECO:0000256" key="1">
    <source>
        <dbReference type="ARBA" id="ARBA00022741"/>
    </source>
</evidence>
<gene>
    <name evidence="11" type="ORF">SAMN05444412_10374</name>
</gene>
<dbReference type="GO" id="GO:0004386">
    <property type="term" value="F:helicase activity"/>
    <property type="evidence" value="ECO:0007669"/>
    <property type="project" value="UniProtKB-KW"/>
</dbReference>
<feature type="domain" description="Helicase C-terminal" evidence="9">
    <location>
        <begin position="233"/>
        <end position="377"/>
    </location>
</feature>
<dbReference type="Proteomes" id="UP000199663">
    <property type="component" value="Unassembled WGS sequence"/>
</dbReference>
<dbReference type="InterPro" id="IPR001650">
    <property type="entry name" value="Helicase_C-like"/>
</dbReference>
<keyword evidence="1 7" id="KW-0547">Nucleotide-binding</keyword>
<feature type="short sequence motif" description="Q motif" evidence="6">
    <location>
        <begin position="1"/>
        <end position="29"/>
    </location>
</feature>
<evidence type="ECO:0000256" key="5">
    <source>
        <dbReference type="ARBA" id="ARBA00038437"/>
    </source>
</evidence>
<name>A0A1H3N2V9_9BACT</name>
<evidence type="ECO:0000259" key="9">
    <source>
        <dbReference type="PROSITE" id="PS51194"/>
    </source>
</evidence>
<evidence type="ECO:0000256" key="6">
    <source>
        <dbReference type="PROSITE-ProRule" id="PRU00552"/>
    </source>
</evidence>
<dbReference type="InterPro" id="IPR000629">
    <property type="entry name" value="RNA-helicase_DEAD-box_CS"/>
</dbReference>
<dbReference type="SUPFAM" id="SSF52540">
    <property type="entry name" value="P-loop containing nucleoside triphosphate hydrolases"/>
    <property type="match status" value="1"/>
</dbReference>
<evidence type="ECO:0000256" key="2">
    <source>
        <dbReference type="ARBA" id="ARBA00022801"/>
    </source>
</evidence>
<evidence type="ECO:0000256" key="7">
    <source>
        <dbReference type="RuleBase" id="RU000492"/>
    </source>
</evidence>
<keyword evidence="3 7" id="KW-0347">Helicase</keyword>
<keyword evidence="12" id="KW-1185">Reference proteome</keyword>
<dbReference type="PROSITE" id="PS51194">
    <property type="entry name" value="HELICASE_CTER"/>
    <property type="match status" value="1"/>
</dbReference>
<dbReference type="InterPro" id="IPR014014">
    <property type="entry name" value="RNA_helicase_DEAD_Q_motif"/>
</dbReference>
<evidence type="ECO:0000256" key="4">
    <source>
        <dbReference type="ARBA" id="ARBA00022840"/>
    </source>
</evidence>
<dbReference type="PANTHER" id="PTHR47959">
    <property type="entry name" value="ATP-DEPENDENT RNA HELICASE RHLE-RELATED"/>
    <property type="match status" value="1"/>
</dbReference>
<organism evidence="11 12">
    <name type="scientific">Rhodonellum ikkaensis</name>
    <dbReference type="NCBI Taxonomy" id="336829"/>
    <lineage>
        <taxon>Bacteria</taxon>
        <taxon>Pseudomonadati</taxon>
        <taxon>Bacteroidota</taxon>
        <taxon>Cytophagia</taxon>
        <taxon>Cytophagales</taxon>
        <taxon>Cytophagaceae</taxon>
        <taxon>Rhodonellum</taxon>
    </lineage>
</organism>
<feature type="domain" description="DEAD-box RNA helicase Q" evidence="10">
    <location>
        <begin position="1"/>
        <end position="29"/>
    </location>
</feature>
<evidence type="ECO:0000313" key="12">
    <source>
        <dbReference type="Proteomes" id="UP000199663"/>
    </source>
</evidence>
<dbReference type="InterPro" id="IPR050079">
    <property type="entry name" value="DEAD_box_RNA_helicase"/>
</dbReference>
<comment type="caution">
    <text evidence="11">The sequence shown here is derived from an EMBL/GenBank/DDBJ whole genome shotgun (WGS) entry which is preliminary data.</text>
</comment>
<dbReference type="InterPro" id="IPR044742">
    <property type="entry name" value="DEAD/DEAH_RhlB"/>
</dbReference>
<feature type="domain" description="Helicase ATP-binding" evidence="8">
    <location>
        <begin position="32"/>
        <end position="207"/>
    </location>
</feature>
<comment type="similarity">
    <text evidence="5 7">Belongs to the DEAD box helicase family.</text>
</comment>
<dbReference type="Pfam" id="PF00271">
    <property type="entry name" value="Helicase_C"/>
    <property type="match status" value="1"/>
</dbReference>
<dbReference type="CDD" id="cd18787">
    <property type="entry name" value="SF2_C_DEAD"/>
    <property type="match status" value="1"/>
</dbReference>